<protein>
    <submittedName>
        <fullName evidence="2">Uncharacterized protein</fullName>
    </submittedName>
</protein>
<evidence type="ECO:0000313" key="2">
    <source>
        <dbReference type="EMBL" id="CCG84889.1"/>
    </source>
</evidence>
<reference evidence="2 3" key="1">
    <citation type="journal article" date="2013" name="MBio">
        <title>Genome sequencing of the plant pathogen Taphrina deformans, the causal agent of peach leaf curl.</title>
        <authorList>
            <person name="Cisse O.H."/>
            <person name="Almeida J.M.G.C.F."/>
            <person name="Fonseca A."/>
            <person name="Kumar A.A."/>
            <person name="Salojaervi J."/>
            <person name="Overmyer K."/>
            <person name="Hauser P.M."/>
            <person name="Pagni M."/>
        </authorList>
    </citation>
    <scope>NUCLEOTIDE SEQUENCE [LARGE SCALE GENOMIC DNA]</scope>
    <source>
        <strain evidence="3">PYCC 5710 / ATCC 11124 / CBS 356.35 / IMI 108563 / JCM 9778 / NBRC 8474</strain>
    </source>
</reference>
<dbReference type="VEuPathDB" id="FungiDB:TAPDE_005444"/>
<dbReference type="Proteomes" id="UP000013776">
    <property type="component" value="Unassembled WGS sequence"/>
</dbReference>
<sequence length="298" mass="33375">MPTLTTISTSLALAPTYKPVNLITAYSIILKGRNRLLRISLLYNKYTNNRAAASAITHLPSFLRQKFGDGAVGILVGDVVYKNDEELMRDATIKSNEEYFVLYEDYTPSYVECLTTPPMYNDTRSSSEGRHLPGYKDAQVTGYLRPAYFEELVYYPTIPIVTKTITIKLSFGRKASIKLSNKCTDHADNFRHLLYLKAGYKAQGIATPDGTIYRNDEILFNDEIEDGGIYKLVTGKGYSLTAPAQERPPLTQRNSSTREALDTSLRRISSGTNRSMHRVSSRTSTNSHERSSAGIRAK</sequence>
<organism evidence="2 3">
    <name type="scientific">Taphrina deformans (strain PYCC 5710 / ATCC 11124 / CBS 356.35 / IMI 108563 / JCM 9778 / NBRC 8474)</name>
    <name type="common">Peach leaf curl fungus</name>
    <name type="synonym">Lalaria deformans</name>
    <dbReference type="NCBI Taxonomy" id="1097556"/>
    <lineage>
        <taxon>Eukaryota</taxon>
        <taxon>Fungi</taxon>
        <taxon>Dikarya</taxon>
        <taxon>Ascomycota</taxon>
        <taxon>Taphrinomycotina</taxon>
        <taxon>Taphrinomycetes</taxon>
        <taxon>Taphrinales</taxon>
        <taxon>Taphrinaceae</taxon>
        <taxon>Taphrina</taxon>
    </lineage>
</organism>
<evidence type="ECO:0000256" key="1">
    <source>
        <dbReference type="SAM" id="MobiDB-lite"/>
    </source>
</evidence>
<gene>
    <name evidence="2" type="ORF">TAPDE_005444</name>
</gene>
<dbReference type="AlphaFoldDB" id="R4XG71"/>
<feature type="region of interest" description="Disordered" evidence="1">
    <location>
        <begin position="241"/>
        <end position="298"/>
    </location>
</feature>
<accession>R4XG71</accession>
<dbReference type="EMBL" id="CAHR02000336">
    <property type="protein sequence ID" value="CCG84889.1"/>
    <property type="molecule type" value="Genomic_DNA"/>
</dbReference>
<proteinExistence type="predicted"/>
<dbReference type="OrthoDB" id="10498107at2759"/>
<keyword evidence="3" id="KW-1185">Reference proteome</keyword>
<name>R4XG71_TAPDE</name>
<comment type="caution">
    <text evidence="2">The sequence shown here is derived from an EMBL/GenBank/DDBJ whole genome shotgun (WGS) entry which is preliminary data.</text>
</comment>
<evidence type="ECO:0000313" key="3">
    <source>
        <dbReference type="Proteomes" id="UP000013776"/>
    </source>
</evidence>